<name>A0ABU8I6V1_9SPHI</name>
<gene>
    <name evidence="2" type="ORF">VJ786_11145</name>
</gene>
<evidence type="ECO:0000313" key="2">
    <source>
        <dbReference type="EMBL" id="MEI5985457.1"/>
    </source>
</evidence>
<dbReference type="EMBL" id="JAYLLN010000026">
    <property type="protein sequence ID" value="MEI5985457.1"/>
    <property type="molecule type" value="Genomic_DNA"/>
</dbReference>
<protein>
    <submittedName>
        <fullName evidence="2">Tetratricopeptide repeat protein</fullName>
    </submittedName>
</protein>
<dbReference type="Gene3D" id="1.25.40.10">
    <property type="entry name" value="Tetratricopeptide repeat domain"/>
    <property type="match status" value="1"/>
</dbReference>
<dbReference type="PROSITE" id="PS50005">
    <property type="entry name" value="TPR"/>
    <property type="match status" value="1"/>
</dbReference>
<keyword evidence="3" id="KW-1185">Reference proteome</keyword>
<evidence type="ECO:0000256" key="1">
    <source>
        <dbReference type="PROSITE-ProRule" id="PRU00339"/>
    </source>
</evidence>
<dbReference type="RefSeq" id="WP_099365763.1">
    <property type="nucleotide sequence ID" value="NZ_JAYLLN010000026.1"/>
</dbReference>
<reference evidence="2 3" key="1">
    <citation type="submission" date="2024-01" db="EMBL/GenBank/DDBJ databases">
        <title>Sphingobacterium tenebrionis sp. nov., a novel endophyte isolated from tenebrio molitor intestines.</title>
        <authorList>
            <person name="Zhang C."/>
        </authorList>
    </citation>
    <scope>NUCLEOTIDE SEQUENCE [LARGE SCALE GENOMIC DNA]</scope>
    <source>
        <strain evidence="2 3">PU5-4</strain>
    </source>
</reference>
<accession>A0ABU8I6V1</accession>
<dbReference type="InterPro" id="IPR019734">
    <property type="entry name" value="TPR_rpt"/>
</dbReference>
<dbReference type="InterPro" id="IPR011990">
    <property type="entry name" value="TPR-like_helical_dom_sf"/>
</dbReference>
<keyword evidence="1" id="KW-0802">TPR repeat</keyword>
<organism evidence="2 3">
    <name type="scientific">Sphingobacterium tenebrionis</name>
    <dbReference type="NCBI Taxonomy" id="3111775"/>
    <lineage>
        <taxon>Bacteria</taxon>
        <taxon>Pseudomonadati</taxon>
        <taxon>Bacteroidota</taxon>
        <taxon>Sphingobacteriia</taxon>
        <taxon>Sphingobacteriales</taxon>
        <taxon>Sphingobacteriaceae</taxon>
        <taxon>Sphingobacterium</taxon>
    </lineage>
</organism>
<feature type="repeat" description="TPR" evidence="1">
    <location>
        <begin position="53"/>
        <end position="86"/>
    </location>
</feature>
<proteinExistence type="predicted"/>
<sequence>MKTRLDQLKEFLKESPQDPFLKYALTMEYVKMQDNSLALAGFEDLVMEHADYVGTYYHFGKFLEGQGEKDKAIEIYEKGIAVAQSKRNFHALGELKNALLMAQGLLDEDE</sequence>
<comment type="caution">
    <text evidence="2">The sequence shown here is derived from an EMBL/GenBank/DDBJ whole genome shotgun (WGS) entry which is preliminary data.</text>
</comment>
<dbReference type="Proteomes" id="UP001363035">
    <property type="component" value="Unassembled WGS sequence"/>
</dbReference>
<dbReference type="SUPFAM" id="SSF48452">
    <property type="entry name" value="TPR-like"/>
    <property type="match status" value="1"/>
</dbReference>
<evidence type="ECO:0000313" key="3">
    <source>
        <dbReference type="Proteomes" id="UP001363035"/>
    </source>
</evidence>